<comment type="caution">
    <text evidence="1">The sequence shown here is derived from an EMBL/GenBank/DDBJ whole genome shotgun (WGS) entry which is preliminary data.</text>
</comment>
<keyword evidence="2" id="KW-1185">Reference proteome</keyword>
<proteinExistence type="predicted"/>
<dbReference type="RefSeq" id="WP_188362460.1">
    <property type="nucleotide sequence ID" value="NZ_BMFG01000007.1"/>
</dbReference>
<reference evidence="1" key="1">
    <citation type="journal article" date="2014" name="Int. J. Syst. Evol. Microbiol.">
        <title>Complete genome sequence of Corynebacterium casei LMG S-19264T (=DSM 44701T), isolated from a smear-ripened cheese.</title>
        <authorList>
            <consortium name="US DOE Joint Genome Institute (JGI-PGF)"/>
            <person name="Walter F."/>
            <person name="Albersmeier A."/>
            <person name="Kalinowski J."/>
            <person name="Ruckert C."/>
        </authorList>
    </citation>
    <scope>NUCLEOTIDE SEQUENCE</scope>
    <source>
        <strain evidence="1">CGMCC 1.12506</strain>
    </source>
</reference>
<dbReference type="Proteomes" id="UP000625735">
    <property type="component" value="Unassembled WGS sequence"/>
</dbReference>
<evidence type="ECO:0000313" key="2">
    <source>
        <dbReference type="Proteomes" id="UP000625735"/>
    </source>
</evidence>
<evidence type="ECO:0008006" key="3">
    <source>
        <dbReference type="Google" id="ProtNLM"/>
    </source>
</evidence>
<gene>
    <name evidence="1" type="ORF">GCM10011343_20370</name>
</gene>
<protein>
    <recommendedName>
        <fullName evidence="3">Peptidylprolyl isomerase</fullName>
    </recommendedName>
</protein>
<organism evidence="1 2">
    <name type="scientific">Flavobacterium orientale</name>
    <dbReference type="NCBI Taxonomy" id="1756020"/>
    <lineage>
        <taxon>Bacteria</taxon>
        <taxon>Pseudomonadati</taxon>
        <taxon>Bacteroidota</taxon>
        <taxon>Flavobacteriia</taxon>
        <taxon>Flavobacteriales</taxon>
        <taxon>Flavobacteriaceae</taxon>
        <taxon>Flavobacterium</taxon>
    </lineage>
</organism>
<evidence type="ECO:0000313" key="1">
    <source>
        <dbReference type="EMBL" id="GGD30058.1"/>
    </source>
</evidence>
<name>A0A917DEC4_9FLAO</name>
<sequence>MRLLFPIVLVLLFGVSSCDYFKSEEKPEAVARVGKHYLFKEALEDLVPEGTTSEDSLVIVRNFIDRWATQMLLIQGAELNLSTENLASFNKLIEQYKTDLYTKAYLEDLVSQSIDTVVEPSELKRYYDLNKENFKTNGTLVRLRYIHLPKDHPKLEQIKGRFFDFKKKDAAFWENYQLQFINYAFNDSVWVELNQVYRKLPFITPDNRDKFIQAGMGYTQPDSTSLYFVKVSQVIEKDQISPFGYLQPTLKELLINQRKLELIKNIEREITEDAIKNKKYEIYKKP</sequence>
<reference evidence="1" key="2">
    <citation type="submission" date="2020-09" db="EMBL/GenBank/DDBJ databases">
        <authorList>
            <person name="Sun Q."/>
            <person name="Zhou Y."/>
        </authorList>
    </citation>
    <scope>NUCLEOTIDE SEQUENCE</scope>
    <source>
        <strain evidence="1">CGMCC 1.12506</strain>
    </source>
</reference>
<dbReference type="AlphaFoldDB" id="A0A917DEC4"/>
<dbReference type="PROSITE" id="PS51257">
    <property type="entry name" value="PROKAR_LIPOPROTEIN"/>
    <property type="match status" value="1"/>
</dbReference>
<dbReference type="EMBL" id="BMFG01000007">
    <property type="protein sequence ID" value="GGD30058.1"/>
    <property type="molecule type" value="Genomic_DNA"/>
</dbReference>
<accession>A0A917DEC4</accession>